<dbReference type="GO" id="GO:0000156">
    <property type="term" value="F:phosphorelay response regulator activity"/>
    <property type="evidence" value="ECO:0007669"/>
    <property type="project" value="InterPro"/>
</dbReference>
<evidence type="ECO:0000259" key="3">
    <source>
        <dbReference type="PROSITE" id="PS50110"/>
    </source>
</evidence>
<keyword evidence="6" id="KW-1185">Reference proteome</keyword>
<dbReference type="HOGENOM" id="CLU_000445_14_1_10"/>
<reference evidence="5 6" key="1">
    <citation type="journal article" date="2010" name="Stand. Genomic Sci.">
        <title>Complete genome sequence of Spirosoma linguale type strain (1).</title>
        <authorList>
            <person name="Lail K."/>
            <person name="Sikorski J."/>
            <person name="Saunders E."/>
            <person name="Lapidus A."/>
            <person name="Glavina Del Rio T."/>
            <person name="Copeland A."/>
            <person name="Tice H."/>
            <person name="Cheng J.-F."/>
            <person name="Lucas S."/>
            <person name="Nolan M."/>
            <person name="Bruce D."/>
            <person name="Goodwin L."/>
            <person name="Pitluck S."/>
            <person name="Ivanova N."/>
            <person name="Mavromatis K."/>
            <person name="Ovchinnikova G."/>
            <person name="Pati A."/>
            <person name="Chen A."/>
            <person name="Palaniappan K."/>
            <person name="Land M."/>
            <person name="Hauser L."/>
            <person name="Chang Y.-J."/>
            <person name="Jeffries C.D."/>
            <person name="Chain P."/>
            <person name="Brettin T."/>
            <person name="Detter J.C."/>
            <person name="Schuetze A."/>
            <person name="Rohde M."/>
            <person name="Tindall B.J."/>
            <person name="Goeker M."/>
            <person name="Bristow J."/>
            <person name="Eisen J.A."/>
            <person name="Markowitz V."/>
            <person name="Hugenholtz P."/>
            <person name="Kyrpides N.C."/>
            <person name="Klenk H.-P."/>
            <person name="Chen F."/>
        </authorList>
    </citation>
    <scope>NUCLEOTIDE SEQUENCE [LARGE SCALE GENOMIC DNA]</scope>
    <source>
        <strain evidence="6">ATCC 33905 / DSM 74 / LMG 10896 / Claus 1</strain>
    </source>
</reference>
<dbReference type="EMBL" id="CP001769">
    <property type="protein sequence ID" value="ADB40688.1"/>
    <property type="molecule type" value="Genomic_DNA"/>
</dbReference>
<evidence type="ECO:0000259" key="4">
    <source>
        <dbReference type="PROSITE" id="PS50930"/>
    </source>
</evidence>
<dbReference type="PANTHER" id="PTHR37299:SF1">
    <property type="entry name" value="STAGE 0 SPORULATION PROTEIN A HOMOLOG"/>
    <property type="match status" value="1"/>
</dbReference>
<dbReference type="PROSITE" id="PS50110">
    <property type="entry name" value="RESPONSE_REGULATORY"/>
    <property type="match status" value="1"/>
</dbReference>
<evidence type="ECO:0000256" key="1">
    <source>
        <dbReference type="PROSITE-ProRule" id="PRU00169"/>
    </source>
</evidence>
<feature type="region of interest" description="Disordered" evidence="2">
    <location>
        <begin position="121"/>
        <end position="143"/>
    </location>
</feature>
<dbReference type="SUPFAM" id="SSF52172">
    <property type="entry name" value="CheY-like"/>
    <property type="match status" value="1"/>
</dbReference>
<proteinExistence type="predicted"/>
<dbReference type="InterPro" id="IPR046947">
    <property type="entry name" value="LytR-like"/>
</dbReference>
<dbReference type="eggNOG" id="COG3279">
    <property type="taxonomic scope" value="Bacteria"/>
</dbReference>
<dbReference type="Pfam" id="PF00072">
    <property type="entry name" value="Response_reg"/>
    <property type="match status" value="1"/>
</dbReference>
<dbReference type="Pfam" id="PF04397">
    <property type="entry name" value="LytTR"/>
    <property type="match status" value="1"/>
</dbReference>
<evidence type="ECO:0000256" key="2">
    <source>
        <dbReference type="SAM" id="MobiDB-lite"/>
    </source>
</evidence>
<dbReference type="SMART" id="SM00448">
    <property type="entry name" value="REC"/>
    <property type="match status" value="1"/>
</dbReference>
<dbReference type="PROSITE" id="PS50930">
    <property type="entry name" value="HTH_LYTTR"/>
    <property type="match status" value="1"/>
</dbReference>
<dbReference type="InterPro" id="IPR001789">
    <property type="entry name" value="Sig_transdc_resp-reg_receiver"/>
</dbReference>
<evidence type="ECO:0000313" key="6">
    <source>
        <dbReference type="Proteomes" id="UP000002028"/>
    </source>
</evidence>
<keyword evidence="1" id="KW-0597">Phosphoprotein</keyword>
<gene>
    <name evidence="5" type="ordered locus">Slin_4710</name>
</gene>
<dbReference type="InterPro" id="IPR011006">
    <property type="entry name" value="CheY-like_superfamily"/>
</dbReference>
<dbReference type="SMART" id="SM00850">
    <property type="entry name" value="LytTR"/>
    <property type="match status" value="1"/>
</dbReference>
<organism evidence="5 6">
    <name type="scientific">Spirosoma linguale (strain ATCC 33905 / DSM 74 / LMG 10896 / Claus 1)</name>
    <dbReference type="NCBI Taxonomy" id="504472"/>
    <lineage>
        <taxon>Bacteria</taxon>
        <taxon>Pseudomonadati</taxon>
        <taxon>Bacteroidota</taxon>
        <taxon>Cytophagia</taxon>
        <taxon>Cytophagales</taxon>
        <taxon>Cytophagaceae</taxon>
        <taxon>Spirosoma</taxon>
    </lineage>
</organism>
<feature type="domain" description="Response regulatory" evidence="3">
    <location>
        <begin position="5"/>
        <end position="117"/>
    </location>
</feature>
<protein>
    <submittedName>
        <fullName evidence="5">Two component transcriptional regulator, LytTR family</fullName>
    </submittedName>
</protein>
<dbReference type="GO" id="GO:0003677">
    <property type="term" value="F:DNA binding"/>
    <property type="evidence" value="ECO:0007669"/>
    <property type="project" value="InterPro"/>
</dbReference>
<dbReference type="STRING" id="504472.Slin_4710"/>
<dbReference type="InterPro" id="IPR007492">
    <property type="entry name" value="LytTR_DNA-bd_dom"/>
</dbReference>
<evidence type="ECO:0000313" key="5">
    <source>
        <dbReference type="EMBL" id="ADB40688.1"/>
    </source>
</evidence>
<sequence length="254" mass="28771">MTILRCYIIDDEAPNRALIEKYIHRLPSLTLVGSQDNAVDALLELPQVQPDLIFLDVEMPEMTGFEFLRVLPSPRPTVIMVTAYPQYAVDGFEHDVIDYLVKPVSFERFFRAVNKILAKQASTPGSPDVPALPSLAAPSETPTGVSDKDSFFLVKEDKKLVRVELDQIVFIESLKDYLKIYLPGRTILTHMTLTRLEEMLPPDQFVRVNRSYIIRTGSIKEIDGNTILTTNGMKVPIGVTYREEVMKKIRGNIM</sequence>
<dbReference type="PANTHER" id="PTHR37299">
    <property type="entry name" value="TRANSCRIPTIONAL REGULATOR-RELATED"/>
    <property type="match status" value="1"/>
</dbReference>
<feature type="domain" description="HTH LytTR-type" evidence="4">
    <location>
        <begin position="152"/>
        <end position="251"/>
    </location>
</feature>
<dbReference type="Gene3D" id="2.40.50.1020">
    <property type="entry name" value="LytTr DNA-binding domain"/>
    <property type="match status" value="1"/>
</dbReference>
<dbReference type="AlphaFoldDB" id="D2QPM9"/>
<dbReference type="KEGG" id="sli:Slin_4710"/>
<name>D2QPM9_SPILD</name>
<accession>D2QPM9</accession>
<dbReference type="RefSeq" id="WP_012929191.1">
    <property type="nucleotide sequence ID" value="NC_013730.1"/>
</dbReference>
<dbReference type="Gene3D" id="3.40.50.2300">
    <property type="match status" value="1"/>
</dbReference>
<dbReference type="Proteomes" id="UP000002028">
    <property type="component" value="Chromosome"/>
</dbReference>
<feature type="modified residue" description="4-aspartylphosphate" evidence="1">
    <location>
        <position position="56"/>
    </location>
</feature>